<evidence type="ECO:0000256" key="5">
    <source>
        <dbReference type="ARBA" id="ARBA00022989"/>
    </source>
</evidence>
<comment type="similarity">
    <text evidence="2">Belongs to the major facilitator superfamily. Proton-dependent oligopeptide transporter (POT/PTR) (TC 2.A.17) family.</text>
</comment>
<dbReference type="OrthoDB" id="8904098at2759"/>
<feature type="transmembrane region" description="Helical" evidence="7">
    <location>
        <begin position="241"/>
        <end position="261"/>
    </location>
</feature>
<organism evidence="8">
    <name type="scientific">Amphimedon queenslandica</name>
    <name type="common">Sponge</name>
    <dbReference type="NCBI Taxonomy" id="400682"/>
    <lineage>
        <taxon>Eukaryota</taxon>
        <taxon>Metazoa</taxon>
        <taxon>Porifera</taxon>
        <taxon>Demospongiae</taxon>
        <taxon>Heteroscleromorpha</taxon>
        <taxon>Haplosclerida</taxon>
        <taxon>Niphatidae</taxon>
        <taxon>Amphimedon</taxon>
    </lineage>
</organism>
<keyword evidence="4" id="KW-0571">Peptide transport</keyword>
<feature type="transmembrane region" description="Helical" evidence="7">
    <location>
        <begin position="105"/>
        <end position="129"/>
    </location>
</feature>
<keyword evidence="5 7" id="KW-1133">Transmembrane helix</keyword>
<dbReference type="GO" id="GO:0022857">
    <property type="term" value="F:transmembrane transporter activity"/>
    <property type="evidence" value="ECO:0007669"/>
    <property type="project" value="InterPro"/>
</dbReference>
<comment type="subcellular location">
    <subcellularLocation>
        <location evidence="1">Membrane</location>
        <topology evidence="1">Multi-pass membrane protein</topology>
    </subcellularLocation>
</comment>
<dbReference type="PANTHER" id="PTHR11654">
    <property type="entry name" value="OLIGOPEPTIDE TRANSPORTER-RELATED"/>
    <property type="match status" value="1"/>
</dbReference>
<dbReference type="AlphaFoldDB" id="A0A1X7SWG7"/>
<reference evidence="8" key="1">
    <citation type="submission" date="2017-05" db="UniProtKB">
        <authorList>
            <consortium name="EnsemblMetazoa"/>
        </authorList>
    </citation>
    <scope>IDENTIFICATION</scope>
</reference>
<accession>A0A1X7SWG7</accession>
<dbReference type="InterPro" id="IPR036259">
    <property type="entry name" value="MFS_trans_sf"/>
</dbReference>
<keyword evidence="3 7" id="KW-0812">Transmembrane</keyword>
<dbReference type="Pfam" id="PF00854">
    <property type="entry name" value="PTR2"/>
    <property type="match status" value="1"/>
</dbReference>
<feature type="transmembrane region" description="Helical" evidence="7">
    <location>
        <begin position="150"/>
        <end position="176"/>
    </location>
</feature>
<keyword evidence="6 7" id="KW-0472">Membrane</keyword>
<proteinExistence type="inferred from homology"/>
<feature type="transmembrane region" description="Helical" evidence="7">
    <location>
        <begin position="205"/>
        <end position="229"/>
    </location>
</feature>
<evidence type="ECO:0000256" key="1">
    <source>
        <dbReference type="ARBA" id="ARBA00004141"/>
    </source>
</evidence>
<evidence type="ECO:0000256" key="7">
    <source>
        <dbReference type="SAM" id="Phobius"/>
    </source>
</evidence>
<feature type="transmembrane region" description="Helical" evidence="7">
    <location>
        <begin position="75"/>
        <end position="93"/>
    </location>
</feature>
<evidence type="ECO:0000256" key="6">
    <source>
        <dbReference type="ARBA" id="ARBA00023136"/>
    </source>
</evidence>
<dbReference type="InParanoid" id="A0A1X7SWG7"/>
<dbReference type="EnsemblMetazoa" id="Aqu2.1.06494_001">
    <property type="protein sequence ID" value="Aqu2.1.06494_001"/>
    <property type="gene ID" value="Aqu2.1.06494"/>
</dbReference>
<dbReference type="Gene3D" id="1.20.1250.20">
    <property type="entry name" value="MFS general substrate transporter like domains"/>
    <property type="match status" value="1"/>
</dbReference>
<protein>
    <submittedName>
        <fullName evidence="8">Uncharacterized protein</fullName>
    </submittedName>
</protein>
<evidence type="ECO:0000256" key="2">
    <source>
        <dbReference type="ARBA" id="ARBA00005982"/>
    </source>
</evidence>
<evidence type="ECO:0000256" key="4">
    <source>
        <dbReference type="ARBA" id="ARBA00022856"/>
    </source>
</evidence>
<evidence type="ECO:0000256" key="3">
    <source>
        <dbReference type="ARBA" id="ARBA00022692"/>
    </source>
</evidence>
<keyword evidence="4" id="KW-0813">Transport</keyword>
<dbReference type="GO" id="GO:0015833">
    <property type="term" value="P:peptide transport"/>
    <property type="evidence" value="ECO:0007669"/>
    <property type="project" value="UniProtKB-KW"/>
</dbReference>
<dbReference type="GO" id="GO:0016020">
    <property type="term" value="C:membrane"/>
    <property type="evidence" value="ECO:0007669"/>
    <property type="project" value="UniProtKB-SubCell"/>
</dbReference>
<evidence type="ECO:0000313" key="8">
    <source>
        <dbReference type="EnsemblMetazoa" id="Aqu2.1.06494_001"/>
    </source>
</evidence>
<keyword evidence="4" id="KW-0653">Protein transport</keyword>
<feature type="transmembrane region" description="Helical" evidence="7">
    <location>
        <begin position="277"/>
        <end position="297"/>
    </location>
</feature>
<dbReference type="InterPro" id="IPR000109">
    <property type="entry name" value="POT_fam"/>
</dbReference>
<dbReference type="OMA" id="TEPSRIN"/>
<sequence length="342" mass="39272">MISALFIKKWTIRYNYTVNPLKLISSVLCFALKNKYPLKRSALTYWEETEPSRINLGKAKYGGPFLEKDVQSVKTFLRLTPLLIVMIIIYFPFQTLGRLTEKKGSLPFCFLFRTYVAEYVVIIISVPLYHFIIKPYCPRKMRLSILKRTGLGIALVVLAKFGYIALDLLVAVPAYADNNETICLVKSVINDTGYHDLIISYESFLYYYMIPTCINSLGALLTITGSLEFVFAQAPYSMRGLLIGLWFSFSRIYAAVGWMMVKPIEAASEYLVPSCELYILIMNFVLMLASFVLFVIISQWYKLHSNEDVFNAHFVVETHYENEFNRRDQISTYGSILSEAIS</sequence>
<name>A0A1X7SWG7_AMPQE</name>